<organism evidence="1 2">
    <name type="scientific">Allokutzneria multivorans</name>
    <dbReference type="NCBI Taxonomy" id="1142134"/>
    <lineage>
        <taxon>Bacteria</taxon>
        <taxon>Bacillati</taxon>
        <taxon>Actinomycetota</taxon>
        <taxon>Actinomycetes</taxon>
        <taxon>Pseudonocardiales</taxon>
        <taxon>Pseudonocardiaceae</taxon>
        <taxon>Allokutzneria</taxon>
    </lineage>
</organism>
<accession>A0ABP7SYD3</accession>
<dbReference type="Proteomes" id="UP001501747">
    <property type="component" value="Unassembled WGS sequence"/>
</dbReference>
<gene>
    <name evidence="1" type="ORF">GCM10022247_47070</name>
</gene>
<name>A0ABP7SYD3_9PSEU</name>
<comment type="caution">
    <text evidence="1">The sequence shown here is derived from an EMBL/GenBank/DDBJ whole genome shotgun (WGS) entry which is preliminary data.</text>
</comment>
<evidence type="ECO:0000313" key="1">
    <source>
        <dbReference type="EMBL" id="GAA4018183.1"/>
    </source>
</evidence>
<proteinExistence type="predicted"/>
<dbReference type="RefSeq" id="WP_344878330.1">
    <property type="nucleotide sequence ID" value="NZ_BAABAL010000017.1"/>
</dbReference>
<keyword evidence="2" id="KW-1185">Reference proteome</keyword>
<evidence type="ECO:0000313" key="2">
    <source>
        <dbReference type="Proteomes" id="UP001501747"/>
    </source>
</evidence>
<reference evidence="2" key="1">
    <citation type="journal article" date="2019" name="Int. J. Syst. Evol. Microbiol.">
        <title>The Global Catalogue of Microorganisms (GCM) 10K type strain sequencing project: providing services to taxonomists for standard genome sequencing and annotation.</title>
        <authorList>
            <consortium name="The Broad Institute Genomics Platform"/>
            <consortium name="The Broad Institute Genome Sequencing Center for Infectious Disease"/>
            <person name="Wu L."/>
            <person name="Ma J."/>
        </authorList>
    </citation>
    <scope>NUCLEOTIDE SEQUENCE [LARGE SCALE GENOMIC DNA]</scope>
    <source>
        <strain evidence="2">JCM 17342</strain>
    </source>
</reference>
<protein>
    <submittedName>
        <fullName evidence="1">Uncharacterized protein</fullName>
    </submittedName>
</protein>
<sequence>MAAESWHAARLIPTSGVGGAEERQRRSASALLAVLAAVPEFGAAVSEMLGAPCGRVESFVDVPFRFGDAVFVPAGLIRVTRGACRWTALVEVKTGADVIPADRLGMCLSLAREQGFDAVLTISNEVPAVPAPPLSTVDEARRLQVSWSQLLCKAVAVRAVVNSERAWILGELIGYLEHPNSGTVTFDDMGEAWEPARAALAAGTLRAEDHAATEVAARFDELLRFASLRLGVEATPALSRKESVDPLLRTRTLAERLAEDGSLAGAIRIPGSAALLHVSADLRADRLACYVDMDVPREGRPTTRVNWVERQIRNAPSSVRVEQQRELRAFRISQDFAMGTGRAGFVGSVLSAVTAFYEDVVQNLRTRTAPVPRTRSGEAVAGAL</sequence>
<dbReference type="EMBL" id="BAABAL010000017">
    <property type="protein sequence ID" value="GAA4018183.1"/>
    <property type="molecule type" value="Genomic_DNA"/>
</dbReference>